<proteinExistence type="predicted"/>
<dbReference type="GO" id="GO:0005634">
    <property type="term" value="C:nucleus"/>
    <property type="evidence" value="ECO:0007669"/>
    <property type="project" value="TreeGrafter"/>
</dbReference>
<evidence type="ECO:0000313" key="1">
    <source>
        <dbReference type="EMBL" id="KQK83188.1"/>
    </source>
</evidence>
<reference evidence="1 2" key="1">
    <citation type="submission" date="2015-10" db="EMBL/GenBank/DDBJ databases">
        <authorList>
            <person name="Gilbert D.G."/>
        </authorList>
    </citation>
    <scope>NUCLEOTIDE SEQUENCE [LARGE SCALE GENOMIC DNA]</scope>
    <source>
        <strain evidence="1">FVVF132</strain>
    </source>
</reference>
<dbReference type="AlphaFoldDB" id="A0A0Q3Q4Q2"/>
<gene>
    <name evidence="1" type="ORF">AAES_61796</name>
</gene>
<protein>
    <recommendedName>
        <fullName evidence="3">AT-rich interactive domain-containing protein 5B</fullName>
    </recommendedName>
</protein>
<dbReference type="PANTHER" id="PTHR13964:SF37">
    <property type="entry name" value="AT-RICH INTERACTIVE DOMAIN-CONTAINING PROTEIN 5B"/>
    <property type="match status" value="1"/>
</dbReference>
<keyword evidence="2" id="KW-1185">Reference proteome</keyword>
<dbReference type="GO" id="GO:0006357">
    <property type="term" value="P:regulation of transcription by RNA polymerase II"/>
    <property type="evidence" value="ECO:0007669"/>
    <property type="project" value="TreeGrafter"/>
</dbReference>
<dbReference type="STRING" id="12930.A0A0Q3Q4Q2"/>
<dbReference type="Gene3D" id="2.30.30.490">
    <property type="match status" value="1"/>
</dbReference>
<name>A0A0Q3Q4Q2_AMAAE</name>
<dbReference type="InterPro" id="IPR051232">
    <property type="entry name" value="ARID/SWI1_ChromRemod"/>
</dbReference>
<dbReference type="GO" id="GO:0000976">
    <property type="term" value="F:transcription cis-regulatory region binding"/>
    <property type="evidence" value="ECO:0007669"/>
    <property type="project" value="TreeGrafter"/>
</dbReference>
<comment type="caution">
    <text evidence="1">The sequence shown here is derived from an EMBL/GenBank/DDBJ whole genome shotgun (WGS) entry which is preliminary data.</text>
</comment>
<dbReference type="InterPro" id="IPR043151">
    <property type="entry name" value="BAH_sf"/>
</dbReference>
<organism evidence="1 2">
    <name type="scientific">Amazona aestiva</name>
    <name type="common">Blue-fronted Amazon parrot</name>
    <dbReference type="NCBI Taxonomy" id="12930"/>
    <lineage>
        <taxon>Eukaryota</taxon>
        <taxon>Metazoa</taxon>
        <taxon>Chordata</taxon>
        <taxon>Craniata</taxon>
        <taxon>Vertebrata</taxon>
        <taxon>Euteleostomi</taxon>
        <taxon>Archelosauria</taxon>
        <taxon>Archosauria</taxon>
        <taxon>Dinosauria</taxon>
        <taxon>Saurischia</taxon>
        <taxon>Theropoda</taxon>
        <taxon>Coelurosauria</taxon>
        <taxon>Aves</taxon>
        <taxon>Neognathae</taxon>
        <taxon>Neoaves</taxon>
        <taxon>Telluraves</taxon>
        <taxon>Australaves</taxon>
        <taxon>Psittaciformes</taxon>
        <taxon>Psittacidae</taxon>
        <taxon>Amazona</taxon>
    </lineage>
</organism>
<dbReference type="EMBL" id="LMAW01001566">
    <property type="protein sequence ID" value="KQK83188.1"/>
    <property type="molecule type" value="Genomic_DNA"/>
</dbReference>
<sequence length="123" mass="13490">MPLPCCCSPQWVGAPCGSHGPYVFYRAFRFQRRGGGRARVLSLGDFFFVRCRAEEPACIAELQLLWEERTSRQLLSSAKLYFLPEDTPQGRTSDHGEVVNAAPASPLPLPCPSTPACPGSVHI</sequence>
<dbReference type="PANTHER" id="PTHR13964">
    <property type="entry name" value="RBP-RELATED"/>
    <property type="match status" value="1"/>
</dbReference>
<dbReference type="OrthoDB" id="1938591at2759"/>
<evidence type="ECO:0008006" key="3">
    <source>
        <dbReference type="Google" id="ProtNLM"/>
    </source>
</evidence>
<accession>A0A0Q3Q4Q2</accession>
<evidence type="ECO:0000313" key="2">
    <source>
        <dbReference type="Proteomes" id="UP000051836"/>
    </source>
</evidence>
<dbReference type="Proteomes" id="UP000051836">
    <property type="component" value="Unassembled WGS sequence"/>
</dbReference>